<keyword evidence="3" id="KW-0813">Transport</keyword>
<feature type="transmembrane region" description="Helical" evidence="7">
    <location>
        <begin position="73"/>
        <end position="90"/>
    </location>
</feature>
<dbReference type="Pfam" id="PF07690">
    <property type="entry name" value="MFS_1"/>
    <property type="match status" value="1"/>
</dbReference>
<dbReference type="SUPFAM" id="SSF103473">
    <property type="entry name" value="MFS general substrate transporter"/>
    <property type="match status" value="1"/>
</dbReference>
<comment type="subcellular location">
    <subcellularLocation>
        <location evidence="1">Endomembrane system</location>
        <topology evidence="1">Multi-pass membrane protein</topology>
    </subcellularLocation>
</comment>
<evidence type="ECO:0000259" key="8">
    <source>
        <dbReference type="PROSITE" id="PS50850"/>
    </source>
</evidence>
<comment type="similarity">
    <text evidence="2">Belongs to the major facilitator superfamily.</text>
</comment>
<feature type="transmembrane region" description="Helical" evidence="7">
    <location>
        <begin position="96"/>
        <end position="113"/>
    </location>
</feature>
<keyword evidence="10" id="KW-1185">Reference proteome</keyword>
<dbReference type="AlphaFoldDB" id="A0A7W5DTP7"/>
<name>A0A7W5DTP7_9PORP</name>
<dbReference type="InterPro" id="IPR036259">
    <property type="entry name" value="MFS_trans_sf"/>
</dbReference>
<evidence type="ECO:0000313" key="9">
    <source>
        <dbReference type="EMBL" id="MBB3188535.1"/>
    </source>
</evidence>
<evidence type="ECO:0000256" key="6">
    <source>
        <dbReference type="ARBA" id="ARBA00023136"/>
    </source>
</evidence>
<proteinExistence type="inferred from homology"/>
<dbReference type="InterPro" id="IPR051788">
    <property type="entry name" value="MFS_Transporter"/>
</dbReference>
<feature type="transmembrane region" description="Helical" evidence="7">
    <location>
        <begin position="134"/>
        <end position="156"/>
    </location>
</feature>
<evidence type="ECO:0000256" key="3">
    <source>
        <dbReference type="ARBA" id="ARBA00022448"/>
    </source>
</evidence>
<evidence type="ECO:0000256" key="5">
    <source>
        <dbReference type="ARBA" id="ARBA00022989"/>
    </source>
</evidence>
<evidence type="ECO:0000256" key="2">
    <source>
        <dbReference type="ARBA" id="ARBA00008335"/>
    </source>
</evidence>
<comment type="caution">
    <text evidence="9">The sequence shown here is derived from an EMBL/GenBank/DDBJ whole genome shotgun (WGS) entry which is preliminary data.</text>
</comment>
<dbReference type="PANTHER" id="PTHR23514">
    <property type="entry name" value="BYPASS OF STOP CODON PROTEIN 6"/>
    <property type="match status" value="1"/>
</dbReference>
<evidence type="ECO:0000313" key="10">
    <source>
        <dbReference type="Proteomes" id="UP000544222"/>
    </source>
</evidence>
<feature type="transmembrane region" description="Helical" evidence="7">
    <location>
        <begin position="329"/>
        <end position="347"/>
    </location>
</feature>
<gene>
    <name evidence="9" type="ORF">FHX64_002733</name>
</gene>
<sequence length="385" mass="42272">MYNKKLVFLAACIGMAFFGVAFIVMGSVLPLLTQKYNLDEIGASSLVTFLPIGILLGSLIFGPIVDRFGYKKLLVVSSLITIIGIEGLTFFDKLNVLRSCIFLIGFGGGILNGETNALTSNIYDDHERGAKLSLLGFFYGLGALGIPLLLGVLSKIYSYEVILKGTGVVMLLSVVYFLFIQFPRPKQSQSLSIRESFALIKAPALLLFSFILFFQSGMEGLCNNWTTLYLSKTTSISSDKTVFILTFFVTGMVLARLLMSYILLHLKSFLVLYTGMLIALSGFLLLYFSASFTMAAISLFLIGFGLAEGFPLVLSFVGNTYKELSGTAFSIALFIALVGNSLLNYLMGFVAKTFDFTVFPLFLAINLILQAIILFVALRLFIYKN</sequence>
<dbReference type="RefSeq" id="WP_183414288.1">
    <property type="nucleotide sequence ID" value="NZ_JACHYB010000002.1"/>
</dbReference>
<protein>
    <submittedName>
        <fullName evidence="9">Fucose permease</fullName>
    </submittedName>
</protein>
<keyword evidence="6 7" id="KW-0472">Membrane</keyword>
<accession>A0A7W5DTP7</accession>
<feature type="transmembrane region" description="Helical" evidence="7">
    <location>
        <begin position="359"/>
        <end position="382"/>
    </location>
</feature>
<dbReference type="InterPro" id="IPR020846">
    <property type="entry name" value="MFS_dom"/>
</dbReference>
<feature type="domain" description="Major facilitator superfamily (MFS) profile" evidence="8">
    <location>
        <begin position="7"/>
        <end position="381"/>
    </location>
</feature>
<dbReference type="PROSITE" id="PS50850">
    <property type="entry name" value="MFS"/>
    <property type="match status" value="1"/>
</dbReference>
<feature type="transmembrane region" description="Helical" evidence="7">
    <location>
        <begin position="202"/>
        <end position="221"/>
    </location>
</feature>
<evidence type="ECO:0000256" key="4">
    <source>
        <dbReference type="ARBA" id="ARBA00022692"/>
    </source>
</evidence>
<organism evidence="9 10">
    <name type="scientific">Microbacter margulisiae</name>
    <dbReference type="NCBI Taxonomy" id="1350067"/>
    <lineage>
        <taxon>Bacteria</taxon>
        <taxon>Pseudomonadati</taxon>
        <taxon>Bacteroidota</taxon>
        <taxon>Bacteroidia</taxon>
        <taxon>Bacteroidales</taxon>
        <taxon>Porphyromonadaceae</taxon>
        <taxon>Microbacter</taxon>
    </lineage>
</organism>
<dbReference type="GO" id="GO:0012505">
    <property type="term" value="C:endomembrane system"/>
    <property type="evidence" value="ECO:0007669"/>
    <property type="project" value="UniProtKB-SubCell"/>
</dbReference>
<dbReference type="GO" id="GO:0016020">
    <property type="term" value="C:membrane"/>
    <property type="evidence" value="ECO:0007669"/>
    <property type="project" value="TreeGrafter"/>
</dbReference>
<keyword evidence="4 7" id="KW-0812">Transmembrane</keyword>
<dbReference type="EMBL" id="JACHYB010000002">
    <property type="protein sequence ID" value="MBB3188535.1"/>
    <property type="molecule type" value="Genomic_DNA"/>
</dbReference>
<dbReference type="PANTHER" id="PTHR23514:SF3">
    <property type="entry name" value="BYPASS OF STOP CODON PROTEIN 6"/>
    <property type="match status" value="1"/>
</dbReference>
<dbReference type="Gene3D" id="1.20.1250.20">
    <property type="entry name" value="MFS general substrate transporter like domains"/>
    <property type="match status" value="2"/>
</dbReference>
<dbReference type="InterPro" id="IPR011701">
    <property type="entry name" value="MFS"/>
</dbReference>
<evidence type="ECO:0000256" key="1">
    <source>
        <dbReference type="ARBA" id="ARBA00004127"/>
    </source>
</evidence>
<dbReference type="GO" id="GO:0022857">
    <property type="term" value="F:transmembrane transporter activity"/>
    <property type="evidence" value="ECO:0007669"/>
    <property type="project" value="InterPro"/>
</dbReference>
<feature type="transmembrane region" description="Helical" evidence="7">
    <location>
        <begin position="294"/>
        <end position="317"/>
    </location>
</feature>
<reference evidence="9 10" key="1">
    <citation type="submission" date="2020-08" db="EMBL/GenBank/DDBJ databases">
        <title>Genomic Encyclopedia of Type Strains, Phase IV (KMG-IV): sequencing the most valuable type-strain genomes for metagenomic binning, comparative biology and taxonomic classification.</title>
        <authorList>
            <person name="Goeker M."/>
        </authorList>
    </citation>
    <scope>NUCLEOTIDE SEQUENCE [LARGE SCALE GENOMIC DNA]</scope>
    <source>
        <strain evidence="9 10">DSM 27471</strain>
    </source>
</reference>
<feature type="transmembrane region" description="Helical" evidence="7">
    <location>
        <begin position="162"/>
        <end position="182"/>
    </location>
</feature>
<keyword evidence="5 7" id="KW-1133">Transmembrane helix</keyword>
<feature type="transmembrane region" description="Helical" evidence="7">
    <location>
        <begin position="241"/>
        <end position="263"/>
    </location>
</feature>
<feature type="transmembrane region" description="Helical" evidence="7">
    <location>
        <begin position="41"/>
        <end position="61"/>
    </location>
</feature>
<evidence type="ECO:0000256" key="7">
    <source>
        <dbReference type="SAM" id="Phobius"/>
    </source>
</evidence>
<feature type="transmembrane region" description="Helical" evidence="7">
    <location>
        <begin position="7"/>
        <end position="29"/>
    </location>
</feature>
<dbReference type="Proteomes" id="UP000544222">
    <property type="component" value="Unassembled WGS sequence"/>
</dbReference>
<feature type="transmembrane region" description="Helical" evidence="7">
    <location>
        <begin position="270"/>
        <end position="288"/>
    </location>
</feature>